<organism evidence="2 3">
    <name type="scientific">Hesseltinella vesiculosa</name>
    <dbReference type="NCBI Taxonomy" id="101127"/>
    <lineage>
        <taxon>Eukaryota</taxon>
        <taxon>Fungi</taxon>
        <taxon>Fungi incertae sedis</taxon>
        <taxon>Mucoromycota</taxon>
        <taxon>Mucoromycotina</taxon>
        <taxon>Mucoromycetes</taxon>
        <taxon>Mucorales</taxon>
        <taxon>Cunninghamellaceae</taxon>
        <taxon>Hesseltinella</taxon>
    </lineage>
</organism>
<dbReference type="STRING" id="101127.A0A1X2GS12"/>
<dbReference type="Proteomes" id="UP000242146">
    <property type="component" value="Unassembled WGS sequence"/>
</dbReference>
<dbReference type="AlphaFoldDB" id="A0A1X2GS12"/>
<feature type="domain" description="Protein Lines N-terminal" evidence="1">
    <location>
        <begin position="316"/>
        <end position="368"/>
    </location>
</feature>
<name>A0A1X2GS12_9FUNG</name>
<protein>
    <recommendedName>
        <fullName evidence="1">Protein Lines N-terminal domain-containing protein</fullName>
    </recommendedName>
</protein>
<comment type="caution">
    <text evidence="2">The sequence shown here is derived from an EMBL/GenBank/DDBJ whole genome shotgun (WGS) entry which is preliminary data.</text>
</comment>
<dbReference type="Pfam" id="PF14694">
    <property type="entry name" value="LINES_N"/>
    <property type="match status" value="1"/>
</dbReference>
<accession>A0A1X2GS12</accession>
<dbReference type="EMBL" id="MCGT01000005">
    <property type="protein sequence ID" value="ORX59802.1"/>
    <property type="molecule type" value="Genomic_DNA"/>
</dbReference>
<reference evidence="2 3" key="1">
    <citation type="submission" date="2016-07" db="EMBL/GenBank/DDBJ databases">
        <title>Pervasive Adenine N6-methylation of Active Genes in Fungi.</title>
        <authorList>
            <consortium name="DOE Joint Genome Institute"/>
            <person name="Mondo S.J."/>
            <person name="Dannebaum R.O."/>
            <person name="Kuo R.C."/>
            <person name="Labutti K."/>
            <person name="Haridas S."/>
            <person name="Kuo A."/>
            <person name="Salamov A."/>
            <person name="Ahrendt S.R."/>
            <person name="Lipzen A."/>
            <person name="Sullivan W."/>
            <person name="Andreopoulos W.B."/>
            <person name="Clum A."/>
            <person name="Lindquist E."/>
            <person name="Daum C."/>
            <person name="Ramamoorthy G.K."/>
            <person name="Gryganskyi A."/>
            <person name="Culley D."/>
            <person name="Magnuson J.K."/>
            <person name="James T.Y."/>
            <person name="O'Malley M.A."/>
            <person name="Stajich J.E."/>
            <person name="Spatafora J.W."/>
            <person name="Visel A."/>
            <person name="Grigoriev I.V."/>
        </authorList>
    </citation>
    <scope>NUCLEOTIDE SEQUENCE [LARGE SCALE GENOMIC DNA]</scope>
    <source>
        <strain evidence="2 3">NRRL 3301</strain>
    </source>
</reference>
<evidence type="ECO:0000259" key="1">
    <source>
        <dbReference type="Pfam" id="PF14694"/>
    </source>
</evidence>
<evidence type="ECO:0000313" key="2">
    <source>
        <dbReference type="EMBL" id="ORX59802.1"/>
    </source>
</evidence>
<proteinExistence type="predicted"/>
<evidence type="ECO:0000313" key="3">
    <source>
        <dbReference type="Proteomes" id="UP000242146"/>
    </source>
</evidence>
<keyword evidence="3" id="KW-1185">Reference proteome</keyword>
<dbReference type="InterPro" id="IPR032794">
    <property type="entry name" value="LINES_N"/>
</dbReference>
<sequence length="426" mass="49073">MLKAWIQSTSLTHDPLDSYLQQKTCFDLVLSSPTKTLGPAFAILVTKVLDDPDACSFYLNICHCILKRGRHESDAPMTALLHAFLDRHDQLPLWSKEQLKYAHPLDLVPFLVWAIDIAKTVPLQQDQEAQDILDLLLTDEWLLHVFRLWRHDHITVVRKSMELILRLVPYVGQDLLILICEHVFGYVILCQKTLTPAQFDILTDYNRTDFFYQPLSQQTLVLDRECLSMVLQCVTKTLGRLVRLDSLPTSLTDMLDTAFLPMQETVLATSLDVMARITGSNDQVMIVLQLEVLMAHLWLEQHDHQPPHPSLAWAMERFNPHVLFSHFLILIGMKYELLVDLLMSNETEMLEFLVRYLKFLERHVYAFMKALGEVMAEEDEEDDPCQDVMDLLTQLLAVLQTDVFPYNAAVLSRRIQSVLACLQSSI</sequence>
<gene>
    <name evidence="2" type="ORF">DM01DRAFT_1192968</name>
</gene>
<dbReference type="OrthoDB" id="8251209at2759"/>